<dbReference type="RefSeq" id="WP_168146703.1">
    <property type="nucleotide sequence ID" value="NZ_JAAVXB010000002.1"/>
</dbReference>
<feature type="compositionally biased region" description="Gly residues" evidence="1">
    <location>
        <begin position="42"/>
        <end position="56"/>
    </location>
</feature>
<evidence type="ECO:0000313" key="3">
    <source>
        <dbReference type="Proteomes" id="UP000653472"/>
    </source>
</evidence>
<dbReference type="EMBL" id="JAAVXB010000002">
    <property type="protein sequence ID" value="NKF21438.1"/>
    <property type="molecule type" value="Genomic_DNA"/>
</dbReference>
<evidence type="ECO:0000313" key="2">
    <source>
        <dbReference type="EMBL" id="NKF21438.1"/>
    </source>
</evidence>
<proteinExistence type="predicted"/>
<feature type="region of interest" description="Disordered" evidence="1">
    <location>
        <begin position="34"/>
        <end position="82"/>
    </location>
</feature>
<dbReference type="Proteomes" id="UP000653472">
    <property type="component" value="Unassembled WGS sequence"/>
</dbReference>
<protein>
    <submittedName>
        <fullName evidence="2">Uncharacterized protein</fullName>
    </submittedName>
</protein>
<accession>A0A969W8I2</accession>
<reference evidence="2" key="1">
    <citation type="submission" date="2020-03" db="EMBL/GenBank/DDBJ databases">
        <title>Solimonas marina sp. nov., isolated from deep seawater of the Pacific Ocean.</title>
        <authorList>
            <person name="Liu X."/>
            <person name="Lai Q."/>
            <person name="Sun F."/>
            <person name="Gai Y."/>
            <person name="Li G."/>
            <person name="Shao Z."/>
        </authorList>
    </citation>
    <scope>NUCLEOTIDE SEQUENCE</scope>
    <source>
        <strain evidence="2">C16B3</strain>
    </source>
</reference>
<gene>
    <name evidence="2" type="ORF">G7Y82_03840</name>
</gene>
<name>A0A969W8I2_9GAMM</name>
<organism evidence="2 3">
    <name type="scientific">Solimonas marina</name>
    <dbReference type="NCBI Taxonomy" id="2714601"/>
    <lineage>
        <taxon>Bacteria</taxon>
        <taxon>Pseudomonadati</taxon>
        <taxon>Pseudomonadota</taxon>
        <taxon>Gammaproteobacteria</taxon>
        <taxon>Nevskiales</taxon>
        <taxon>Nevskiaceae</taxon>
        <taxon>Solimonas</taxon>
    </lineage>
</organism>
<keyword evidence="3" id="KW-1185">Reference proteome</keyword>
<evidence type="ECO:0000256" key="1">
    <source>
        <dbReference type="SAM" id="MobiDB-lite"/>
    </source>
</evidence>
<sequence length="282" mass="27985">MNLSDMLKKTLIAASIVAVFGLAGCEADGTGQDSGAIIGDDGSSGDGSDANGGLGPNDGSVPTVVNEDDDGDGVAETPVGEDGQGFVCKTGAAAYGTATTEVGSGGLVGGLLNTLLGVLGGDTLTTLLASVTEPDNVIDGDLSTYATFTQTLGGLVGLDSVDESVIFPDSVPAGTYAVFGLSFPAGTVDASLLNQITVSTYDGDASTPLETVDFTQNAVDLLGATVLGDKSIFLGIKTKKAFTRATVSLSTTLLSANVGDAMYVHELCTGGDFVTAPTDSGT</sequence>
<comment type="caution">
    <text evidence="2">The sequence shown here is derived from an EMBL/GenBank/DDBJ whole genome shotgun (WGS) entry which is preliminary data.</text>
</comment>
<dbReference type="AlphaFoldDB" id="A0A969W8I2"/>